<dbReference type="GeneID" id="19303608"/>
<name>S7QEZ0_GLOTA</name>
<keyword evidence="3" id="KW-1185">Reference proteome</keyword>
<feature type="compositionally biased region" description="Polar residues" evidence="1">
    <location>
        <begin position="1"/>
        <end position="11"/>
    </location>
</feature>
<dbReference type="STRING" id="670483.S7QEZ0"/>
<proteinExistence type="predicted"/>
<feature type="compositionally biased region" description="Pro residues" evidence="1">
    <location>
        <begin position="446"/>
        <end position="455"/>
    </location>
</feature>
<dbReference type="AlphaFoldDB" id="S7QEZ0"/>
<feature type="compositionally biased region" description="Low complexity" evidence="1">
    <location>
        <begin position="346"/>
        <end position="380"/>
    </location>
</feature>
<feature type="region of interest" description="Disordered" evidence="1">
    <location>
        <begin position="418"/>
        <end position="472"/>
    </location>
</feature>
<dbReference type="SUPFAM" id="SSF47473">
    <property type="entry name" value="EF-hand"/>
    <property type="match status" value="1"/>
</dbReference>
<protein>
    <recommendedName>
        <fullName evidence="4">EH domain-containing protein</fullName>
    </recommendedName>
</protein>
<dbReference type="EMBL" id="KB469298">
    <property type="protein sequence ID" value="EPQ57873.1"/>
    <property type="molecule type" value="Genomic_DNA"/>
</dbReference>
<feature type="compositionally biased region" description="Polar residues" evidence="1">
    <location>
        <begin position="19"/>
        <end position="29"/>
    </location>
</feature>
<feature type="compositionally biased region" description="Low complexity" evidence="1">
    <location>
        <begin position="209"/>
        <end position="221"/>
    </location>
</feature>
<feature type="compositionally biased region" description="Pro residues" evidence="1">
    <location>
        <begin position="336"/>
        <end position="345"/>
    </location>
</feature>
<dbReference type="eggNOG" id="ENOG502QQXV">
    <property type="taxonomic scope" value="Eukaryota"/>
</dbReference>
<feature type="region of interest" description="Disordered" evidence="1">
    <location>
        <begin position="281"/>
        <end position="380"/>
    </location>
</feature>
<feature type="compositionally biased region" description="Polar residues" evidence="1">
    <location>
        <begin position="281"/>
        <end position="290"/>
    </location>
</feature>
<feature type="compositionally biased region" description="Pro residues" evidence="1">
    <location>
        <begin position="60"/>
        <end position="72"/>
    </location>
</feature>
<evidence type="ECO:0000256" key="1">
    <source>
        <dbReference type="SAM" id="MobiDB-lite"/>
    </source>
</evidence>
<evidence type="ECO:0000313" key="3">
    <source>
        <dbReference type="Proteomes" id="UP000030669"/>
    </source>
</evidence>
<feature type="compositionally biased region" description="Polar residues" evidence="1">
    <location>
        <begin position="156"/>
        <end position="187"/>
    </location>
</feature>
<feature type="compositionally biased region" description="Pro residues" evidence="1">
    <location>
        <begin position="138"/>
        <end position="152"/>
    </location>
</feature>
<dbReference type="OrthoDB" id="10045710at2759"/>
<organism evidence="2 3">
    <name type="scientific">Gloeophyllum trabeum (strain ATCC 11539 / FP-39264 / Madison 617)</name>
    <name type="common">Brown rot fungus</name>
    <dbReference type="NCBI Taxonomy" id="670483"/>
    <lineage>
        <taxon>Eukaryota</taxon>
        <taxon>Fungi</taxon>
        <taxon>Dikarya</taxon>
        <taxon>Basidiomycota</taxon>
        <taxon>Agaricomycotina</taxon>
        <taxon>Agaricomycetes</taxon>
        <taxon>Gloeophyllales</taxon>
        <taxon>Gloeophyllaceae</taxon>
        <taxon>Gloeophyllum</taxon>
    </lineage>
</organism>
<dbReference type="Proteomes" id="UP000030669">
    <property type="component" value="Unassembled WGS sequence"/>
</dbReference>
<dbReference type="HOGENOM" id="CLU_024941_0_0_1"/>
<dbReference type="RefSeq" id="XP_007863212.1">
    <property type="nucleotide sequence ID" value="XM_007865021.1"/>
</dbReference>
<gene>
    <name evidence="2" type="ORF">GLOTRDRAFT_136713</name>
</gene>
<feature type="compositionally biased region" description="Polar residues" evidence="1">
    <location>
        <begin position="115"/>
        <end position="137"/>
    </location>
</feature>
<feature type="region of interest" description="Disordered" evidence="1">
    <location>
        <begin position="200"/>
        <end position="255"/>
    </location>
</feature>
<sequence length="548" mass="58575">MAPSTALQSRINAFESLGGQPSASIVKSASKSRPRRPSNPLDKPISPTATTIQPITPSRTPKPPASRSPSPPNLGRKTSLIDLKDWVVDDGPAQKQNGHANGDGKARGIGLGLPSSRNVTSPPLRSSTAPLINFESQSPPPPKVQAPPLPPRKPSKQSLRSTASAPVSPPSLAQSQSKDSLTVESQYPSVSKLDVAALGRRGQGHVPASSVSSFHSISLSSDGGTDGVGTPTSVSEFVHTYPMDRGADTDSLDGSYENVNVSAATSVANSPVVSISSHDWEFASNNGSASKRTEPPKLPRRPVKPPSSPISSPPSVSSSLPTSPRLTPTPSQGRRAPPPPPPIRSRPPSSRTSITSFSDRSSILSNSTSTSRTSVSTFGSVSKQLLRPTPVPIAARRRYEKVFDANVVHARQARLVVPSQTQGNRKSRSAAGWRGLSVDLITSPEPETPATPSTPMPRKDKGLDDEEDVGSEERLDGAIVRRIWMCSKLERRKLRDLWCECDPNGTGSLDRDAFVKGMWRIDEELRRAQLLRGTRSPPRCMASRPILR</sequence>
<evidence type="ECO:0000313" key="2">
    <source>
        <dbReference type="EMBL" id="EPQ57873.1"/>
    </source>
</evidence>
<reference evidence="2 3" key="1">
    <citation type="journal article" date="2012" name="Science">
        <title>The Paleozoic origin of enzymatic lignin decomposition reconstructed from 31 fungal genomes.</title>
        <authorList>
            <person name="Floudas D."/>
            <person name="Binder M."/>
            <person name="Riley R."/>
            <person name="Barry K."/>
            <person name="Blanchette R.A."/>
            <person name="Henrissat B."/>
            <person name="Martinez A.T."/>
            <person name="Otillar R."/>
            <person name="Spatafora J.W."/>
            <person name="Yadav J.S."/>
            <person name="Aerts A."/>
            <person name="Benoit I."/>
            <person name="Boyd A."/>
            <person name="Carlson A."/>
            <person name="Copeland A."/>
            <person name="Coutinho P.M."/>
            <person name="de Vries R.P."/>
            <person name="Ferreira P."/>
            <person name="Findley K."/>
            <person name="Foster B."/>
            <person name="Gaskell J."/>
            <person name="Glotzer D."/>
            <person name="Gorecki P."/>
            <person name="Heitman J."/>
            <person name="Hesse C."/>
            <person name="Hori C."/>
            <person name="Igarashi K."/>
            <person name="Jurgens J.A."/>
            <person name="Kallen N."/>
            <person name="Kersten P."/>
            <person name="Kohler A."/>
            <person name="Kuees U."/>
            <person name="Kumar T.K.A."/>
            <person name="Kuo A."/>
            <person name="LaButti K."/>
            <person name="Larrondo L.F."/>
            <person name="Lindquist E."/>
            <person name="Ling A."/>
            <person name="Lombard V."/>
            <person name="Lucas S."/>
            <person name="Lundell T."/>
            <person name="Martin R."/>
            <person name="McLaughlin D.J."/>
            <person name="Morgenstern I."/>
            <person name="Morin E."/>
            <person name="Murat C."/>
            <person name="Nagy L.G."/>
            <person name="Nolan M."/>
            <person name="Ohm R.A."/>
            <person name="Patyshakuliyeva A."/>
            <person name="Rokas A."/>
            <person name="Ruiz-Duenas F.J."/>
            <person name="Sabat G."/>
            <person name="Salamov A."/>
            <person name="Samejima M."/>
            <person name="Schmutz J."/>
            <person name="Slot J.C."/>
            <person name="St John F."/>
            <person name="Stenlid J."/>
            <person name="Sun H."/>
            <person name="Sun S."/>
            <person name="Syed K."/>
            <person name="Tsang A."/>
            <person name="Wiebenga A."/>
            <person name="Young D."/>
            <person name="Pisabarro A."/>
            <person name="Eastwood D.C."/>
            <person name="Martin F."/>
            <person name="Cullen D."/>
            <person name="Grigoriev I.V."/>
            <person name="Hibbett D.S."/>
        </authorList>
    </citation>
    <scope>NUCLEOTIDE SEQUENCE [LARGE SCALE GENOMIC DNA]</scope>
    <source>
        <strain evidence="2 3">ATCC 11539</strain>
    </source>
</reference>
<dbReference type="InterPro" id="IPR011992">
    <property type="entry name" value="EF-hand-dom_pair"/>
</dbReference>
<evidence type="ECO:0008006" key="4">
    <source>
        <dbReference type="Google" id="ProtNLM"/>
    </source>
</evidence>
<feature type="region of interest" description="Disordered" evidence="1">
    <location>
        <begin position="1"/>
        <end position="187"/>
    </location>
</feature>
<feature type="compositionally biased region" description="Low complexity" evidence="1">
    <location>
        <begin position="313"/>
        <end position="335"/>
    </location>
</feature>
<dbReference type="Gene3D" id="1.10.238.10">
    <property type="entry name" value="EF-hand"/>
    <property type="match status" value="1"/>
</dbReference>
<accession>S7QEZ0</accession>
<dbReference type="KEGG" id="gtr:GLOTRDRAFT_136713"/>
<dbReference type="OMA" id="TVDHTYP"/>